<feature type="domain" description="Nitroreductase" evidence="6">
    <location>
        <begin position="63"/>
        <end position="148"/>
    </location>
</feature>
<protein>
    <submittedName>
        <fullName evidence="7 8">Nitroreductase</fullName>
    </submittedName>
</protein>
<proteinExistence type="inferred from homology"/>
<keyword evidence="4" id="KW-0288">FMN</keyword>
<dbReference type="GO" id="GO:0016491">
    <property type="term" value="F:oxidoreductase activity"/>
    <property type="evidence" value="ECO:0007669"/>
    <property type="project" value="UniProtKB-KW"/>
</dbReference>
<organism evidence="8 9">
    <name type="scientific">Phocaeicola coprocola</name>
    <dbReference type="NCBI Taxonomy" id="310298"/>
    <lineage>
        <taxon>Bacteria</taxon>
        <taxon>Pseudomonadati</taxon>
        <taxon>Bacteroidota</taxon>
        <taxon>Bacteroidia</taxon>
        <taxon>Bacteroidales</taxon>
        <taxon>Bacteroidaceae</taxon>
        <taxon>Phocaeicola</taxon>
    </lineage>
</organism>
<evidence type="ECO:0000256" key="4">
    <source>
        <dbReference type="ARBA" id="ARBA00022643"/>
    </source>
</evidence>
<reference evidence="7" key="2">
    <citation type="journal article" date="2021" name="PeerJ">
        <title>Extensive microbial diversity within the chicken gut microbiome revealed by metagenomics and culture.</title>
        <authorList>
            <person name="Gilroy R."/>
            <person name="Ravi A."/>
            <person name="Getino M."/>
            <person name="Pursley I."/>
            <person name="Horton D.L."/>
            <person name="Alikhan N.F."/>
            <person name="Baker D."/>
            <person name="Gharbi K."/>
            <person name="Hall N."/>
            <person name="Watson M."/>
            <person name="Adriaenssens E.M."/>
            <person name="Foster-Nyarko E."/>
            <person name="Jarju S."/>
            <person name="Secka A."/>
            <person name="Antonio M."/>
            <person name="Oren A."/>
            <person name="Chaudhuri R.R."/>
            <person name="La Ragione R."/>
            <person name="Hildebrand F."/>
            <person name="Pallen M.J."/>
        </authorList>
    </citation>
    <scope>NUCLEOTIDE SEQUENCE</scope>
    <source>
        <strain evidence="7">CHK165-8395</strain>
    </source>
</reference>
<dbReference type="AlphaFoldDB" id="A0A412GP45"/>
<dbReference type="InterPro" id="IPR000415">
    <property type="entry name" value="Nitroreductase-like"/>
</dbReference>
<dbReference type="EMBL" id="QRUU01000029">
    <property type="protein sequence ID" value="RGR96409.1"/>
    <property type="molecule type" value="Genomic_DNA"/>
</dbReference>
<evidence type="ECO:0000256" key="5">
    <source>
        <dbReference type="ARBA" id="ARBA00023002"/>
    </source>
</evidence>
<gene>
    <name evidence="8" type="ORF">DWY20_07955</name>
    <name evidence="7" type="ORF">K8U81_02110</name>
</gene>
<dbReference type="CDD" id="cd20609">
    <property type="entry name" value="nitroreductase"/>
    <property type="match status" value="1"/>
</dbReference>
<dbReference type="PANTHER" id="PTHR43673:SF2">
    <property type="entry name" value="NITROREDUCTASE"/>
    <property type="match status" value="1"/>
</dbReference>
<comment type="similarity">
    <text evidence="2">Belongs to the nitroreductase family.</text>
</comment>
<dbReference type="Proteomes" id="UP000718012">
    <property type="component" value="Unassembled WGS sequence"/>
</dbReference>
<feature type="domain" description="Nitroreductase" evidence="6">
    <location>
        <begin position="7"/>
        <end position="60"/>
    </location>
</feature>
<dbReference type="RefSeq" id="WP_007569113.1">
    <property type="nucleotide sequence ID" value="NZ_CABKNL010000033.1"/>
</dbReference>
<comment type="cofactor">
    <cofactor evidence="1">
        <name>FMN</name>
        <dbReference type="ChEBI" id="CHEBI:58210"/>
    </cofactor>
</comment>
<dbReference type="SUPFAM" id="SSF55469">
    <property type="entry name" value="FMN-dependent nitroreductase-like"/>
    <property type="match status" value="1"/>
</dbReference>
<evidence type="ECO:0000256" key="2">
    <source>
        <dbReference type="ARBA" id="ARBA00007118"/>
    </source>
</evidence>
<evidence type="ECO:0000313" key="9">
    <source>
        <dbReference type="Proteomes" id="UP000285864"/>
    </source>
</evidence>
<dbReference type="InterPro" id="IPR029479">
    <property type="entry name" value="Nitroreductase"/>
</dbReference>
<keyword evidence="5" id="KW-0560">Oxidoreductase</keyword>
<dbReference type="Proteomes" id="UP000285864">
    <property type="component" value="Unassembled WGS sequence"/>
</dbReference>
<dbReference type="Pfam" id="PF00881">
    <property type="entry name" value="Nitroreductase"/>
    <property type="match status" value="2"/>
</dbReference>
<dbReference type="GeneID" id="79859798"/>
<name>A0A412GP45_9BACT</name>
<evidence type="ECO:0000259" key="6">
    <source>
        <dbReference type="Pfam" id="PF00881"/>
    </source>
</evidence>
<accession>A0A412GP45</accession>
<dbReference type="PANTHER" id="PTHR43673">
    <property type="entry name" value="NAD(P)H NITROREDUCTASE YDGI-RELATED"/>
    <property type="match status" value="1"/>
</dbReference>
<comment type="caution">
    <text evidence="8">The sequence shown here is derived from an EMBL/GenBank/DDBJ whole genome shotgun (WGS) entry which is preliminary data.</text>
</comment>
<keyword evidence="3" id="KW-0285">Flavoprotein</keyword>
<evidence type="ECO:0000313" key="8">
    <source>
        <dbReference type="EMBL" id="RGR96409.1"/>
    </source>
</evidence>
<reference evidence="8 9" key="1">
    <citation type="submission" date="2018-08" db="EMBL/GenBank/DDBJ databases">
        <title>A genome reference for cultivated species of the human gut microbiota.</title>
        <authorList>
            <person name="Zou Y."/>
            <person name="Xue W."/>
            <person name="Luo G."/>
        </authorList>
    </citation>
    <scope>NUCLEOTIDE SEQUENCE [LARGE SCALE GENOMIC DNA]</scope>
    <source>
        <strain evidence="8 9">AF24-2</strain>
    </source>
</reference>
<evidence type="ECO:0000313" key="7">
    <source>
        <dbReference type="EMBL" id="HJF06974.1"/>
    </source>
</evidence>
<reference evidence="7" key="3">
    <citation type="submission" date="2021-09" db="EMBL/GenBank/DDBJ databases">
        <authorList>
            <person name="Gilroy R."/>
        </authorList>
    </citation>
    <scope>NUCLEOTIDE SEQUENCE</scope>
    <source>
        <strain evidence="7">CHK165-8395</strain>
    </source>
</reference>
<dbReference type="Gene3D" id="3.40.109.10">
    <property type="entry name" value="NADH Oxidase"/>
    <property type="match status" value="1"/>
</dbReference>
<evidence type="ECO:0000256" key="3">
    <source>
        <dbReference type="ARBA" id="ARBA00022630"/>
    </source>
</evidence>
<sequence>MNFLELVKARYSVRNYEERPIEQNKLDYIMECVRLAPSAVNFQPWKFAVITEKKLLEALKSAYPREWIKTAPCIIVACGDHNVAWHRKLDNKDHTDVDVSIAVEHLCLAAAEQGLGTCWVCNFDVPLCKEILGLPANIEPVALVPVGYPASQEVPEKNRKPLQDILF</sequence>
<dbReference type="EMBL" id="DYXD01000045">
    <property type="protein sequence ID" value="HJF06974.1"/>
    <property type="molecule type" value="Genomic_DNA"/>
</dbReference>
<evidence type="ECO:0000256" key="1">
    <source>
        <dbReference type="ARBA" id="ARBA00001917"/>
    </source>
</evidence>
<keyword evidence="9" id="KW-1185">Reference proteome</keyword>